<feature type="region of interest" description="Disordered" evidence="6">
    <location>
        <begin position="386"/>
        <end position="412"/>
    </location>
</feature>
<evidence type="ECO:0000256" key="4">
    <source>
        <dbReference type="ARBA" id="ARBA00022776"/>
    </source>
</evidence>
<evidence type="ECO:0000256" key="5">
    <source>
        <dbReference type="ARBA" id="ARBA00023306"/>
    </source>
</evidence>
<comment type="similarity">
    <text evidence="1">Belongs to the APC1 family.</text>
</comment>
<keyword evidence="11" id="KW-1185">Reference proteome</keyword>
<keyword evidence="4" id="KW-0498">Mitosis</keyword>
<dbReference type="PANTHER" id="PTHR12827">
    <property type="entry name" value="MEIOTIC CHECKPOINT REGULATOR TSG24 FAMILY MEMBER"/>
    <property type="match status" value="1"/>
</dbReference>
<keyword evidence="5" id="KW-0131">Cell cycle</keyword>
<dbReference type="PANTHER" id="PTHR12827:SF3">
    <property type="entry name" value="ANAPHASE-PROMOTING COMPLEX SUBUNIT 1"/>
    <property type="match status" value="1"/>
</dbReference>
<keyword evidence="2" id="KW-0132">Cell division</keyword>
<feature type="domain" description="Anaphase-promoting complex subunit 1 beta-sandwich" evidence="9">
    <location>
        <begin position="1589"/>
        <end position="1671"/>
    </location>
</feature>
<evidence type="ECO:0000259" key="7">
    <source>
        <dbReference type="Pfam" id="PF12859"/>
    </source>
</evidence>
<dbReference type="Pfam" id="PF21282">
    <property type="entry name" value="APC1_3rd"/>
    <property type="match status" value="1"/>
</dbReference>
<feature type="domain" description="Anaphase-promoting complex subunit 1 C-terminal" evidence="8">
    <location>
        <begin position="1719"/>
        <end position="1882"/>
    </location>
</feature>
<accession>A0ABR2ZAF6</accession>
<dbReference type="InterPro" id="IPR048971">
    <property type="entry name" value="Apc1_3rd"/>
</dbReference>
<comment type="caution">
    <text evidence="10">The sequence shown here is derived from an EMBL/GenBank/DDBJ whole genome shotgun (WGS) entry which is preliminary data.</text>
</comment>
<dbReference type="Gene3D" id="1.25.10.10">
    <property type="entry name" value="Leucine-rich Repeat Variant"/>
    <property type="match status" value="2"/>
</dbReference>
<evidence type="ECO:0000256" key="1">
    <source>
        <dbReference type="ARBA" id="ARBA00010547"/>
    </source>
</evidence>
<dbReference type="InterPro" id="IPR011989">
    <property type="entry name" value="ARM-like"/>
</dbReference>
<dbReference type="EMBL" id="JBBXMP010000348">
    <property type="protein sequence ID" value="KAL0058207.1"/>
    <property type="molecule type" value="Genomic_DNA"/>
</dbReference>
<evidence type="ECO:0000313" key="11">
    <source>
        <dbReference type="Proteomes" id="UP001437256"/>
    </source>
</evidence>
<evidence type="ECO:0000259" key="8">
    <source>
        <dbReference type="Pfam" id="PF18122"/>
    </source>
</evidence>
<keyword evidence="3" id="KW-0677">Repeat</keyword>
<evidence type="ECO:0000259" key="9">
    <source>
        <dbReference type="Pfam" id="PF21282"/>
    </source>
</evidence>
<dbReference type="Pfam" id="PF12859">
    <property type="entry name" value="ANAPC1"/>
    <property type="match status" value="2"/>
</dbReference>
<feature type="domain" description="Anaphase-promoting complex subunit 1 N-terminal" evidence="7">
    <location>
        <begin position="64"/>
        <end position="203"/>
    </location>
</feature>
<proteinExistence type="inferred from homology"/>
<protein>
    <submittedName>
        <fullName evidence="10">Anaphase-promoting complex subunit 1</fullName>
    </submittedName>
</protein>
<evidence type="ECO:0000256" key="2">
    <source>
        <dbReference type="ARBA" id="ARBA00022618"/>
    </source>
</evidence>
<evidence type="ECO:0000256" key="6">
    <source>
        <dbReference type="SAM" id="MobiDB-lite"/>
    </source>
</evidence>
<dbReference type="Proteomes" id="UP001437256">
    <property type="component" value="Unassembled WGS sequence"/>
</dbReference>
<evidence type="ECO:0000256" key="3">
    <source>
        <dbReference type="ARBA" id="ARBA00022737"/>
    </source>
</evidence>
<dbReference type="InterPro" id="IPR041221">
    <property type="entry name" value="APC1_C"/>
</dbReference>
<organism evidence="10 11">
    <name type="scientific">Marasmius tenuissimus</name>
    <dbReference type="NCBI Taxonomy" id="585030"/>
    <lineage>
        <taxon>Eukaryota</taxon>
        <taxon>Fungi</taxon>
        <taxon>Dikarya</taxon>
        <taxon>Basidiomycota</taxon>
        <taxon>Agaricomycotina</taxon>
        <taxon>Agaricomycetes</taxon>
        <taxon>Agaricomycetidae</taxon>
        <taxon>Agaricales</taxon>
        <taxon>Marasmiineae</taxon>
        <taxon>Marasmiaceae</taxon>
        <taxon>Marasmius</taxon>
    </lineage>
</organism>
<feature type="compositionally biased region" description="Pro residues" evidence="6">
    <location>
        <begin position="392"/>
        <end position="401"/>
    </location>
</feature>
<reference evidence="10 11" key="1">
    <citation type="submission" date="2024-05" db="EMBL/GenBank/DDBJ databases">
        <title>A draft genome resource for the thread blight pathogen Marasmius tenuissimus strain MS-2.</title>
        <authorList>
            <person name="Yulfo-Soto G.E."/>
            <person name="Baruah I.K."/>
            <person name="Amoako-Attah I."/>
            <person name="Bukari Y."/>
            <person name="Meinhardt L.W."/>
            <person name="Bailey B.A."/>
            <person name="Cohen S.P."/>
        </authorList>
    </citation>
    <scope>NUCLEOTIDE SEQUENCE [LARGE SCALE GENOMIC DNA]</scope>
    <source>
        <strain evidence="10 11">MS-2</strain>
    </source>
</reference>
<gene>
    <name evidence="10" type="primary">APC1</name>
    <name evidence="10" type="ORF">AAF712_015123</name>
</gene>
<dbReference type="InterPro" id="IPR049255">
    <property type="entry name" value="Apc1_N"/>
</dbReference>
<name>A0ABR2ZAF6_9AGAR</name>
<feature type="domain" description="Anaphase-promoting complex subunit 1 N-terminal" evidence="7">
    <location>
        <begin position="208"/>
        <end position="339"/>
    </location>
</feature>
<evidence type="ECO:0000313" key="10">
    <source>
        <dbReference type="EMBL" id="KAL0058207.1"/>
    </source>
</evidence>
<dbReference type="InterPro" id="IPR024990">
    <property type="entry name" value="Apc1"/>
</dbReference>
<dbReference type="Pfam" id="PF18122">
    <property type="entry name" value="APC1_C"/>
    <property type="match status" value="1"/>
</dbReference>
<sequence length="1955" mass="219234">MAENEIVLPFNSRYASSVEQHLKSHRKPDNSDRESNLLKSIRAVLHSSTPDPSDPVHSTTFLFDENGVEDELTWDDRVVVLSSGGVVRKKWSFDLEGQPVLWACMGWMEIGGTKSTRGSHKLSPPKSSLEQPTFGPFFYAEQNRTTKRDERDSRVPAVFVFLRTIGKAYLHTGNEYTFSIPFTVHRAWPMSPHGILLQRVLEPSEKIEAEITGDAILPTIFSFMNPLAEPLPVGLTSGIIGGFEAASTASLKDEDESSNKPLKSLSPNEHIVWVSRRQPLSPDELVVTVDIEKARLTVWRYVYIKPKDTPRPLGRNRTRTLANKHRASIGGQGTSAAFPDISQQLAGNLFDFPESDLPPLSALPGMPPALSSTMTMASIASGSATSAGLDFMPPPPLPRNDPPPRKRRNSLTRNELSVTMDRMALVNRGIDDALTDPNNLRMRTAIWAEQLYVTELEASDMKSYLSISVSLFDHRWDGKQDRSLLAICFPATQIMKVFTLSRGEEVKRLSLEPLTQIPAISVTSLRATRRQCLDLLVLKPDRKTSIYTHGTNEVPISFKSDAVLRTKAAASEGMDVEINPPLKEHGQISSVANRLNVATGIVLTFDDGWYTRTVIDMVPRDTLTVEVLQQLALGMPHDLVFDLHHSFLRAWARRSFSTSKGTEFECLVSSFFSVFNLESGVTFPQNTHARVPSSAPDSWKALGTSSAHRRYGNDPALRGLQRPKAPSQTLPRKHHLSVIKGTDRYRYLVGSLYVLHTLLEQYRMLVHRHSDLIRLASVVCRIAMYTRPEWADYWRRLVPEAMDSLSWPLPSTAPVENLDDAMPCWPPDVSAILFGSISSPDWPTQWTDASKQAERLRITPSWAYGRVNPLDPLQRIHAVYEILGDSSKKTLKRAEAAVRRMVETGMDEVFLSKLAIGIAAPLREAIRSMQLVPPTDWPLEAYKVIDREDVAASASLLPDPMLKDGYLSIKDYITRRPRQTINQLASTAKVTSSGESECIQTGVELDLEDFTSVRFGQDRRLEEVARILCSSKIPSLKSIERPDQNEHDQAKEQQQQVVRVAERTLALPYGRAMFTFGSTHNISREAFVIPKLEFTIRLQPHNITVLPEPGKISPDSYSWGEFHNGVAAALRISRSCTSIDSSWIAFNKPSELTPEHAGFLFGLGLTGHLREMMTWHTFSYLTPKHDLTSIGVLLGLAAANMGNENQHVTKLLAVHTPALLPTPNVDLNVSLLAQAAGIAGVGLLYMGTKNRRMADVCLNQISRRDLLQPDLSNEYREAYSYSAALAFGMIMLGKGTTIPADTALLNRLNIFIQGDFDTVPTDKRTKFDVNLTSPAASIALGLMYLKTERQDVAEMLATPDTVLALNRIQPSFLLLRTLARALIMWNKIAPTQEWITAQVPARIRAGIENRAKFSNTISDVWELAYYNIISGCCFAIGLKYAGTARQEAYKILIRYYDLFTRMIFSNSPAFEWRIKRSAVRDGLNLISISLSMVMAGTGEITCLKRLRYAYGMYTSAMYHPAFKYGIHVATHQSLGLLFLGGGRFTLGTSNAAIACMIAAFFPRSHNMSSDNKSYLQALRHLWVLAVEPRCLIARDIETKEIVYLPLKIAVREGQEVGYTQLISPTLIPNLDKLVGIRVDTPRYWPFHLFTESIPRHKECLLRRQTLFVKRRTAFLSYTEDPRGSRSLFVRSRSSAGDAATLDHPQLIDTKTHPAGDLWEFITSCSNNPLFMAFADHFWCGDEVLDKERLFFTYCHAALFDSILQGKPQTLQMHLTLFRYRHMTIDSRFFHLNLMDLRFSAEFYSKVFDRRFGGRVDNNPRTPLLRDSTVSGALYFLDQQLDEIRKDPEFLRLLREYSLGTLGTMDEEMTRRLAWYLQRNSVPASTLLSILKGLAQDAHNQCLGAESPDGTDNVAALDLGIKEVLHSTGTKMTISLGTGWSARSIDEIVGTWKESN</sequence>